<protein>
    <submittedName>
        <fullName evidence="1">Uncharacterized protein</fullName>
    </submittedName>
</protein>
<keyword evidence="2" id="KW-1185">Reference proteome</keyword>
<comment type="caution">
    <text evidence="1">The sequence shown here is derived from an EMBL/GenBank/DDBJ whole genome shotgun (WGS) entry which is preliminary data.</text>
</comment>
<proteinExistence type="predicted"/>
<reference evidence="1 2" key="1">
    <citation type="journal article" date="2021" name="Hortic Res">
        <title>High-quality reference genome and annotation aids understanding of berry development for evergreen blueberry (Vaccinium darrowii).</title>
        <authorList>
            <person name="Yu J."/>
            <person name="Hulse-Kemp A.M."/>
            <person name="Babiker E."/>
            <person name="Staton M."/>
        </authorList>
    </citation>
    <scope>NUCLEOTIDE SEQUENCE [LARGE SCALE GENOMIC DNA]</scope>
    <source>
        <strain evidence="2">cv. NJ 8807/NJ 8810</strain>
        <tissue evidence="1">Young leaf</tissue>
    </source>
</reference>
<evidence type="ECO:0000313" key="2">
    <source>
        <dbReference type="Proteomes" id="UP000828048"/>
    </source>
</evidence>
<evidence type="ECO:0000313" key="1">
    <source>
        <dbReference type="EMBL" id="KAH7857652.1"/>
    </source>
</evidence>
<dbReference type="EMBL" id="CM037153">
    <property type="protein sequence ID" value="KAH7857652.1"/>
    <property type="molecule type" value="Genomic_DNA"/>
</dbReference>
<sequence>MPPPSIPPLAEAIHEGAAVEQPSAWHFPDSRTGPVVAPTKPVSLKRKRPPTIEIPNVLREIPFRDFAPRDDDAVSFSGSGVGVFSVKGKKKFMEDTHKICVSCSDAVKGFFGVYDGHGGRKAAEFVAENLHSNILKMLENRTGNEATEEAVRDGYLKTDQEFLKLSDGNTSNSGDRSSYGQRTIWGLGSGACCVTALIEKNEIVISNVGDCRAILCRGGVAEALTKDHRAGQVDERKRIESKGGYVEIHRGAWRVHGILSVSRSIGDAHLKDWVLAEPDTKTLNLARDMEYLILASDGLWEEVGNQEAVDIVVRSCLLEKKLGPITDNRNGNGDRFGVLSPSTSPVIQRVALVKPKKKIGQSRSKRKTVSRKERENGFACENESPPSKIQRISSQMNMKIRSPNQERSSYKERPASSGLMAACNELVNLAVTRGSLDDITVMIIDLNHFR</sequence>
<gene>
    <name evidence="1" type="ORF">Vadar_015014</name>
</gene>
<organism evidence="1 2">
    <name type="scientific">Vaccinium darrowii</name>
    <dbReference type="NCBI Taxonomy" id="229202"/>
    <lineage>
        <taxon>Eukaryota</taxon>
        <taxon>Viridiplantae</taxon>
        <taxon>Streptophyta</taxon>
        <taxon>Embryophyta</taxon>
        <taxon>Tracheophyta</taxon>
        <taxon>Spermatophyta</taxon>
        <taxon>Magnoliopsida</taxon>
        <taxon>eudicotyledons</taxon>
        <taxon>Gunneridae</taxon>
        <taxon>Pentapetalae</taxon>
        <taxon>asterids</taxon>
        <taxon>Ericales</taxon>
        <taxon>Ericaceae</taxon>
        <taxon>Vaccinioideae</taxon>
        <taxon>Vaccinieae</taxon>
        <taxon>Vaccinium</taxon>
    </lineage>
</organism>
<name>A0ACB7YVZ2_9ERIC</name>
<accession>A0ACB7YVZ2</accession>
<dbReference type="Proteomes" id="UP000828048">
    <property type="component" value="Chromosome 3"/>
</dbReference>